<dbReference type="Proteomes" id="UP000276133">
    <property type="component" value="Unassembled WGS sequence"/>
</dbReference>
<dbReference type="EMBL" id="REGN01001146">
    <property type="protein sequence ID" value="RNA36666.1"/>
    <property type="molecule type" value="Genomic_DNA"/>
</dbReference>
<evidence type="ECO:0000313" key="2">
    <source>
        <dbReference type="Proteomes" id="UP000276133"/>
    </source>
</evidence>
<accession>A0A3M7SLR3</accession>
<dbReference type="AlphaFoldDB" id="A0A3M7SLR3"/>
<protein>
    <submittedName>
        <fullName evidence="1">Uncharacterized protein</fullName>
    </submittedName>
</protein>
<gene>
    <name evidence="1" type="ORF">BpHYR1_043198</name>
</gene>
<reference evidence="1 2" key="1">
    <citation type="journal article" date="2018" name="Sci. Rep.">
        <title>Genomic signatures of local adaptation to the degree of environmental predictability in rotifers.</title>
        <authorList>
            <person name="Franch-Gras L."/>
            <person name="Hahn C."/>
            <person name="Garcia-Roger E.M."/>
            <person name="Carmona M.J."/>
            <person name="Serra M."/>
            <person name="Gomez A."/>
        </authorList>
    </citation>
    <scope>NUCLEOTIDE SEQUENCE [LARGE SCALE GENOMIC DNA]</scope>
    <source>
        <strain evidence="1">HYR1</strain>
    </source>
</reference>
<comment type="caution">
    <text evidence="1">The sequence shown here is derived from an EMBL/GenBank/DDBJ whole genome shotgun (WGS) entry which is preliminary data.</text>
</comment>
<feature type="non-terminal residue" evidence="1">
    <location>
        <position position="44"/>
    </location>
</feature>
<keyword evidence="2" id="KW-1185">Reference proteome</keyword>
<proteinExistence type="predicted"/>
<sequence length="44" mass="5445">MEYNESPSIQEINHKLVFNRIKWLTKEKFVQYLKKGKEIYPNME</sequence>
<organism evidence="1 2">
    <name type="scientific">Brachionus plicatilis</name>
    <name type="common">Marine rotifer</name>
    <name type="synonym">Brachionus muelleri</name>
    <dbReference type="NCBI Taxonomy" id="10195"/>
    <lineage>
        <taxon>Eukaryota</taxon>
        <taxon>Metazoa</taxon>
        <taxon>Spiralia</taxon>
        <taxon>Gnathifera</taxon>
        <taxon>Rotifera</taxon>
        <taxon>Eurotatoria</taxon>
        <taxon>Monogononta</taxon>
        <taxon>Pseudotrocha</taxon>
        <taxon>Ploima</taxon>
        <taxon>Brachionidae</taxon>
        <taxon>Brachionus</taxon>
    </lineage>
</organism>
<name>A0A3M7SLR3_BRAPC</name>
<evidence type="ECO:0000313" key="1">
    <source>
        <dbReference type="EMBL" id="RNA36666.1"/>
    </source>
</evidence>